<dbReference type="PANTHER" id="PTHR36175">
    <property type="entry name" value="CYANOPHYCINASE"/>
    <property type="match status" value="1"/>
</dbReference>
<evidence type="ECO:0000313" key="7">
    <source>
        <dbReference type="Proteomes" id="UP001165378"/>
    </source>
</evidence>
<keyword evidence="2" id="KW-0645">Protease</keyword>
<dbReference type="GO" id="GO:0008236">
    <property type="term" value="F:serine-type peptidase activity"/>
    <property type="evidence" value="ECO:0007669"/>
    <property type="project" value="UniProtKB-KW"/>
</dbReference>
<evidence type="ECO:0000256" key="5">
    <source>
        <dbReference type="SAM" id="SignalP"/>
    </source>
</evidence>
<keyword evidence="4" id="KW-0720">Serine protease</keyword>
<evidence type="ECO:0000313" key="6">
    <source>
        <dbReference type="EMBL" id="MCF2531525.1"/>
    </source>
</evidence>
<accession>A0AA41U374</accession>
<comment type="caution">
    <text evidence="6">The sequence shown here is derived from an EMBL/GenBank/DDBJ whole genome shotgun (WGS) entry which is preliminary data.</text>
</comment>
<name>A0AA41U374_9ACTN</name>
<keyword evidence="7" id="KW-1185">Reference proteome</keyword>
<dbReference type="Proteomes" id="UP001165378">
    <property type="component" value="Unassembled WGS sequence"/>
</dbReference>
<keyword evidence="5" id="KW-0732">Signal</keyword>
<dbReference type="SUPFAM" id="SSF52317">
    <property type="entry name" value="Class I glutamine amidotransferase-like"/>
    <property type="match status" value="1"/>
</dbReference>
<dbReference type="PANTHER" id="PTHR36175:SF1">
    <property type="entry name" value="CYANOPHYCINASE"/>
    <property type="match status" value="1"/>
</dbReference>
<sequence>MRPTRRTPQAVLATTLIVVAATTATAPTAGATSGPARSGGTLVLIGGALKPSNDKVYDEIISRAGGSSARIGILTAASVPESQDPDAGDPDKCSNSACNGAYYAGLFKSHGAAEAAWIPIDLDHIANADSDAVVAQVNAMTGFFFGGGDQYRYLTSLMHGERHTDSKVLAAIRAKLAAGAVVAGTSAGAQIAAGRDMVTGGDSYQALRDGSAPGYFDDPAKLGYIPAGGFGFLNSGLIDTHTGTNGREGRSLRLAADTGHDRVFALDEDTALVVEHAGTRRETMHVTGTRGVTVLDLRHADSRTTTAGWTLSNARYTYLTDGDKYDPRAWKAEAGADKKRLTPTGTSPVPINDDVFYSIDNAAGTPYSLLGTARALAANRVYSTARARTYESAPRFTVSLTKRPTTRSYTGDGTAATTVVGLRLDIAPQQR</sequence>
<reference evidence="6" key="1">
    <citation type="submission" date="2022-01" db="EMBL/GenBank/DDBJ databases">
        <title>Genome-Based Taxonomic Classification of the Phylum Actinobacteria.</title>
        <authorList>
            <person name="Gao Y."/>
        </authorList>
    </citation>
    <scope>NUCLEOTIDE SEQUENCE</scope>
    <source>
        <strain evidence="6">KLBMP 8922</strain>
    </source>
</reference>
<dbReference type="Gene3D" id="3.40.50.880">
    <property type="match status" value="1"/>
</dbReference>
<organism evidence="6 7">
    <name type="scientific">Yinghuangia soli</name>
    <dbReference type="NCBI Taxonomy" id="2908204"/>
    <lineage>
        <taxon>Bacteria</taxon>
        <taxon>Bacillati</taxon>
        <taxon>Actinomycetota</taxon>
        <taxon>Actinomycetes</taxon>
        <taxon>Kitasatosporales</taxon>
        <taxon>Streptomycetaceae</taxon>
        <taxon>Yinghuangia</taxon>
    </lineage>
</organism>
<dbReference type="EMBL" id="JAKFHA010000024">
    <property type="protein sequence ID" value="MCF2531525.1"/>
    <property type="molecule type" value="Genomic_DNA"/>
</dbReference>
<evidence type="ECO:0000256" key="4">
    <source>
        <dbReference type="ARBA" id="ARBA00022825"/>
    </source>
</evidence>
<protein>
    <submittedName>
        <fullName evidence="6">Cyanophycinase</fullName>
    </submittedName>
</protein>
<evidence type="ECO:0000256" key="3">
    <source>
        <dbReference type="ARBA" id="ARBA00022801"/>
    </source>
</evidence>
<feature type="signal peptide" evidence="5">
    <location>
        <begin position="1"/>
        <end position="31"/>
    </location>
</feature>
<evidence type="ECO:0000256" key="2">
    <source>
        <dbReference type="ARBA" id="ARBA00022670"/>
    </source>
</evidence>
<dbReference type="GO" id="GO:0006508">
    <property type="term" value="P:proteolysis"/>
    <property type="evidence" value="ECO:0007669"/>
    <property type="project" value="UniProtKB-KW"/>
</dbReference>
<feature type="chain" id="PRO_5041457713" evidence="5">
    <location>
        <begin position="32"/>
        <end position="431"/>
    </location>
</feature>
<comment type="similarity">
    <text evidence="1">Belongs to the peptidase S51 family.</text>
</comment>
<dbReference type="CDD" id="cd03145">
    <property type="entry name" value="GAT1_cyanophycinase"/>
    <property type="match status" value="1"/>
</dbReference>
<dbReference type="RefSeq" id="WP_235056173.1">
    <property type="nucleotide sequence ID" value="NZ_JAKFHA010000024.1"/>
</dbReference>
<evidence type="ECO:0000256" key="1">
    <source>
        <dbReference type="ARBA" id="ARBA00006534"/>
    </source>
</evidence>
<keyword evidence="3" id="KW-0378">Hydrolase</keyword>
<gene>
    <name evidence="6" type="ORF">LZ495_30520</name>
</gene>
<proteinExistence type="inferred from homology"/>
<dbReference type="AlphaFoldDB" id="A0AA41U374"/>
<dbReference type="InterPro" id="IPR029062">
    <property type="entry name" value="Class_I_gatase-like"/>
</dbReference>
<dbReference type="InterPro" id="IPR005320">
    <property type="entry name" value="Peptidase_S51"/>
</dbReference>
<dbReference type="Pfam" id="PF03575">
    <property type="entry name" value="Peptidase_S51"/>
    <property type="match status" value="1"/>
</dbReference>